<accession>A0ABS0IVT0</accession>
<proteinExistence type="predicted"/>
<reference evidence="1 2" key="1">
    <citation type="submission" date="2020-11" db="EMBL/GenBank/DDBJ databases">
        <title>Enhanced detection system for hospital associated transmission using whole genome sequencing surveillance.</title>
        <authorList>
            <person name="Harrison L.H."/>
            <person name="Van Tyne D."/>
            <person name="Marsh J.W."/>
            <person name="Griffith M.P."/>
            <person name="Snyder D.J."/>
            <person name="Cooper V.S."/>
            <person name="Mustapha M."/>
        </authorList>
    </citation>
    <scope>NUCLEOTIDE SEQUENCE [LARGE SCALE GENOMIC DNA]</scope>
    <source>
        <strain evidence="1 2">PR00075</strain>
    </source>
</reference>
<dbReference type="RefSeq" id="WP_196567917.1">
    <property type="nucleotide sequence ID" value="NZ_JADRYY010000021.1"/>
</dbReference>
<keyword evidence="2" id="KW-1185">Reference proteome</keyword>
<dbReference type="EMBL" id="JADSJP010000020">
    <property type="protein sequence ID" value="MBG2880131.1"/>
    <property type="molecule type" value="Genomic_DNA"/>
</dbReference>
<evidence type="ECO:0000313" key="2">
    <source>
        <dbReference type="Proteomes" id="UP000614721"/>
    </source>
</evidence>
<name>A0ABS0IVT0_9GAMM</name>
<comment type="caution">
    <text evidence="1">The sequence shown here is derived from an EMBL/GenBank/DDBJ whole genome shotgun (WGS) entry which is preliminary data.</text>
</comment>
<organism evidence="1 2">
    <name type="scientific">Proteus alimentorum</name>
    <dbReference type="NCBI Taxonomy" id="1973495"/>
    <lineage>
        <taxon>Bacteria</taxon>
        <taxon>Pseudomonadati</taxon>
        <taxon>Pseudomonadota</taxon>
        <taxon>Gammaproteobacteria</taxon>
        <taxon>Enterobacterales</taxon>
        <taxon>Morganellaceae</taxon>
        <taxon>Proteus</taxon>
    </lineage>
</organism>
<dbReference type="InterPro" id="IPR032581">
    <property type="entry name" value="DUF4917"/>
</dbReference>
<evidence type="ECO:0000313" key="1">
    <source>
        <dbReference type="EMBL" id="MBG2880131.1"/>
    </source>
</evidence>
<protein>
    <submittedName>
        <fullName evidence="1">DUF4917 family protein</fullName>
    </submittedName>
</protein>
<sequence>MRFKVEEWNSVSELFTGSLLLGNGSSIAIDPNFNYSNLFSNAQLPENVKNIFDSFHSQDFEYILRKFTQATVINNIFDIDCNDIHHAHSQVKKTLINTVKGIHPCIDEVRDKINNCASFITQFDTIFSLNYDIMLYWTIMQVNDNHPYSLFKDCFNRSSFYEDFEEYREYRGNRSNLVFYPHGNLILAKDENDEELKLSIRGDNHLIDQISQNWDDYNYSPLFISEGTSEEKLKTIRSSNYLTRIYHEAIPTINDSLLILGWSMGIQDEHILKQIPFNKIRHLGIVIFMDDKHEDTCDYFYSRIRRFIDTDKINVYFIAHNSEALWAND</sequence>
<dbReference type="Pfam" id="PF16263">
    <property type="entry name" value="DUF4917"/>
    <property type="match status" value="1"/>
</dbReference>
<dbReference type="Proteomes" id="UP000614721">
    <property type="component" value="Unassembled WGS sequence"/>
</dbReference>
<gene>
    <name evidence="1" type="ORF">I4902_12720</name>
</gene>